<feature type="domain" description="4Fe-4S ferredoxin-type" evidence="5">
    <location>
        <begin position="50"/>
        <end position="79"/>
    </location>
</feature>
<gene>
    <name evidence="6" type="ORF">ENS06_05490</name>
</gene>
<dbReference type="PROSITE" id="PS00198">
    <property type="entry name" value="4FE4S_FER_1"/>
    <property type="match status" value="2"/>
</dbReference>
<dbReference type="GO" id="GO:0051536">
    <property type="term" value="F:iron-sulfur cluster binding"/>
    <property type="evidence" value="ECO:0007669"/>
    <property type="project" value="UniProtKB-KW"/>
</dbReference>
<dbReference type="SUPFAM" id="SSF54862">
    <property type="entry name" value="4Fe-4S ferredoxins"/>
    <property type="match status" value="1"/>
</dbReference>
<dbReference type="Pfam" id="PF12838">
    <property type="entry name" value="Fer4_7"/>
    <property type="match status" value="1"/>
</dbReference>
<dbReference type="PANTHER" id="PTHR43122:SF1">
    <property type="entry name" value="IRON-SULFUR-BINDING PROTEIN"/>
    <property type="match status" value="1"/>
</dbReference>
<dbReference type="AlphaFoldDB" id="A0A831ZZC2"/>
<dbReference type="PROSITE" id="PS51379">
    <property type="entry name" value="4FE4S_FER_2"/>
    <property type="match status" value="2"/>
</dbReference>
<protein>
    <submittedName>
        <fullName evidence="6">4Fe-4S dicluster domain-containing protein</fullName>
    </submittedName>
</protein>
<dbReference type="EMBL" id="DSTK01000016">
    <property type="protein sequence ID" value="HFK96763.1"/>
    <property type="molecule type" value="Genomic_DNA"/>
</dbReference>
<feature type="compositionally biased region" description="Basic and acidic residues" evidence="4">
    <location>
        <begin position="23"/>
        <end position="43"/>
    </location>
</feature>
<evidence type="ECO:0000256" key="4">
    <source>
        <dbReference type="SAM" id="MobiDB-lite"/>
    </source>
</evidence>
<dbReference type="InterPro" id="IPR017896">
    <property type="entry name" value="4Fe4S_Fe-S-bd"/>
</dbReference>
<keyword evidence="1" id="KW-0479">Metal-binding</keyword>
<name>A0A831ZZC2_9BACT</name>
<dbReference type="GO" id="GO:0046872">
    <property type="term" value="F:metal ion binding"/>
    <property type="evidence" value="ECO:0007669"/>
    <property type="project" value="UniProtKB-KW"/>
</dbReference>
<sequence>MAEPTKSPKKRKAKPSLPVPEPDTTRRQEEEGRDVAEPLGETEDKPKKAYDIAIFTGWCKGCGICAAFCPRQCIEMGEDGQPLVTNADRCTGCGFCEIHCPDFAISVRVRKKAVGDED</sequence>
<dbReference type="InterPro" id="IPR017900">
    <property type="entry name" value="4Fe4S_Fe_S_CS"/>
</dbReference>
<feature type="region of interest" description="Disordered" evidence="4">
    <location>
        <begin position="1"/>
        <end position="43"/>
    </location>
</feature>
<keyword evidence="2" id="KW-0408">Iron</keyword>
<reference evidence="6" key="1">
    <citation type="journal article" date="2020" name="mSystems">
        <title>Genome- and Community-Level Interaction Insights into Carbon Utilization and Element Cycling Functions of Hydrothermarchaeota in Hydrothermal Sediment.</title>
        <authorList>
            <person name="Zhou Z."/>
            <person name="Liu Y."/>
            <person name="Xu W."/>
            <person name="Pan J."/>
            <person name="Luo Z.H."/>
            <person name="Li M."/>
        </authorList>
    </citation>
    <scope>NUCLEOTIDE SEQUENCE [LARGE SCALE GENOMIC DNA]</scope>
    <source>
        <strain evidence="6">SpSt-456</strain>
    </source>
</reference>
<comment type="caution">
    <text evidence="6">The sequence shown here is derived from an EMBL/GenBank/DDBJ whole genome shotgun (WGS) entry which is preliminary data.</text>
</comment>
<feature type="domain" description="4Fe-4S ferredoxin-type" evidence="5">
    <location>
        <begin position="80"/>
        <end position="110"/>
    </location>
</feature>
<dbReference type="Gene3D" id="3.30.70.20">
    <property type="match status" value="1"/>
</dbReference>
<accession>A0A831ZZC2</accession>
<keyword evidence="3" id="KW-0411">Iron-sulfur</keyword>
<evidence type="ECO:0000259" key="5">
    <source>
        <dbReference type="PROSITE" id="PS51379"/>
    </source>
</evidence>
<evidence type="ECO:0000256" key="1">
    <source>
        <dbReference type="ARBA" id="ARBA00022723"/>
    </source>
</evidence>
<dbReference type="PANTHER" id="PTHR43122">
    <property type="entry name" value="FERREDOXIN SUBUNIT OF PYRUVATE:FLAVODOXIN OXIDOREDUCTASE-RELATED"/>
    <property type="match status" value="1"/>
</dbReference>
<proteinExistence type="predicted"/>
<evidence type="ECO:0000256" key="2">
    <source>
        <dbReference type="ARBA" id="ARBA00023004"/>
    </source>
</evidence>
<evidence type="ECO:0000313" key="6">
    <source>
        <dbReference type="EMBL" id="HFK96763.1"/>
    </source>
</evidence>
<organism evidence="6">
    <name type="scientific">Desulfacinum infernum</name>
    <dbReference type="NCBI Taxonomy" id="35837"/>
    <lineage>
        <taxon>Bacteria</taxon>
        <taxon>Pseudomonadati</taxon>
        <taxon>Thermodesulfobacteriota</taxon>
        <taxon>Syntrophobacteria</taxon>
        <taxon>Syntrophobacterales</taxon>
        <taxon>Syntrophobacteraceae</taxon>
        <taxon>Desulfacinum</taxon>
    </lineage>
</organism>
<evidence type="ECO:0000256" key="3">
    <source>
        <dbReference type="ARBA" id="ARBA00023014"/>
    </source>
</evidence>